<proteinExistence type="predicted"/>
<dbReference type="SUPFAM" id="SSF46689">
    <property type="entry name" value="Homeodomain-like"/>
    <property type="match status" value="1"/>
</dbReference>
<evidence type="ECO:0000256" key="1">
    <source>
        <dbReference type="SAM" id="MobiDB-lite"/>
    </source>
</evidence>
<dbReference type="InterPro" id="IPR001005">
    <property type="entry name" value="SANT/Myb"/>
</dbReference>
<reference evidence="3 4" key="1">
    <citation type="submission" date="2017-08" db="EMBL/GenBank/DDBJ databases">
        <title>Acidophilic green algal genome provides insights into adaptation to an acidic environment.</title>
        <authorList>
            <person name="Hirooka S."/>
            <person name="Hirose Y."/>
            <person name="Kanesaki Y."/>
            <person name="Higuchi S."/>
            <person name="Fujiwara T."/>
            <person name="Onuma R."/>
            <person name="Era A."/>
            <person name="Ohbayashi R."/>
            <person name="Uzuka A."/>
            <person name="Nozaki H."/>
            <person name="Yoshikawa H."/>
            <person name="Miyagishima S.Y."/>
        </authorList>
    </citation>
    <scope>NUCLEOTIDE SEQUENCE [LARGE SCALE GENOMIC DNA]</scope>
    <source>
        <strain evidence="3 4">NIES-2499</strain>
    </source>
</reference>
<dbReference type="EMBL" id="BEGY01000001">
    <property type="protein sequence ID" value="GAX72612.1"/>
    <property type="molecule type" value="Genomic_DNA"/>
</dbReference>
<feature type="compositionally biased region" description="Polar residues" evidence="1">
    <location>
        <begin position="19"/>
        <end position="29"/>
    </location>
</feature>
<accession>A0A250WPM8</accession>
<feature type="compositionally biased region" description="Acidic residues" evidence="1">
    <location>
        <begin position="72"/>
        <end position="83"/>
    </location>
</feature>
<gene>
    <name evidence="3" type="ORF">CEUSTIGMA_g68.t1</name>
</gene>
<dbReference type="InterPro" id="IPR009057">
    <property type="entry name" value="Homeodomain-like_sf"/>
</dbReference>
<organism evidence="3 4">
    <name type="scientific">Chlamydomonas eustigma</name>
    <dbReference type="NCBI Taxonomy" id="1157962"/>
    <lineage>
        <taxon>Eukaryota</taxon>
        <taxon>Viridiplantae</taxon>
        <taxon>Chlorophyta</taxon>
        <taxon>core chlorophytes</taxon>
        <taxon>Chlorophyceae</taxon>
        <taxon>CS clade</taxon>
        <taxon>Chlamydomonadales</taxon>
        <taxon>Chlamydomonadaceae</taxon>
        <taxon>Chlamydomonas</taxon>
    </lineage>
</organism>
<feature type="domain" description="Myb-like" evidence="2">
    <location>
        <begin position="550"/>
        <end position="601"/>
    </location>
</feature>
<dbReference type="CDD" id="cd11660">
    <property type="entry name" value="SANT_TRF"/>
    <property type="match status" value="1"/>
</dbReference>
<comment type="caution">
    <text evidence="3">The sequence shown here is derived from an EMBL/GenBank/DDBJ whole genome shotgun (WGS) entry which is preliminary data.</text>
</comment>
<evidence type="ECO:0000313" key="4">
    <source>
        <dbReference type="Proteomes" id="UP000232323"/>
    </source>
</evidence>
<name>A0A250WPM8_9CHLO</name>
<evidence type="ECO:0000313" key="3">
    <source>
        <dbReference type="EMBL" id="GAX72612.1"/>
    </source>
</evidence>
<sequence>MGIAIRNEVLLAHDLRQDPLQQACTASNSDNRRAEGWKGLGKAKRSASPESLPILVQGRDSVASKRRRKDDEDASVDDDDDEVDTRQDPQHWQQSMDVTSGPAIITSGGPADLSSTPHPERHATDPIATAAGFTSGAGPLPLFPLSIGHQMNAAMAMTPATALGPEDASASMAAGDLNAAAAAAAAAAANNESLQLQMWLQVQQQAAAMMAAAGEAHDHRAMKTSLSSAESDGMSAAVEAAKAAAVATGADEDTAAAMSAQFAAIMSDPNAVAAAISDPNNPASIHLMAQLAQMSHFQMPPGSTVADSFSALVAAAVGAYEMEGASHPGGALPPGMMGLPDPAMLQLTGAAAGLTGQAGAQAMADLQGGHNANKVRGRPKKQSAGAVEVGGATMQAAPSGNWMRRFHELAYLADKATLDSAKMTNMTMTLQVQWANMPEELQNKLSMAPAPVEVPTNATVSFLRRAIDRTLGGHLHASILRNGNRDLLQDSPDDRELHLYGITHNSYILLETEFHEIPNFGAAPPSNMRLNSLGSPGSFSTPGSGSRVGTKERFTLTEMYSLVEGMEQHGLKWAKIHKDFKDLDNKTQGDLKDKWRNWQRNVQNGWTTARVYMPDELKQRIEKLVHDYNQQTGGSGGIPGQRMMQAASPNDQVSHDAMAAAAALYGLDASQLAQFDPATTAAMLQQAQHHAAAAAAAAHHQHQEMQGHYEASMASVNAMAAGASELGMSGHAVVETQMEGVSVGPGDSLTAVAEHMLTDPNAAQGYQGQY</sequence>
<dbReference type="SMART" id="SM00717">
    <property type="entry name" value="SANT"/>
    <property type="match status" value="1"/>
</dbReference>
<keyword evidence="4" id="KW-1185">Reference proteome</keyword>
<dbReference type="Gene3D" id="1.10.246.220">
    <property type="match status" value="1"/>
</dbReference>
<protein>
    <recommendedName>
        <fullName evidence="2">Myb-like domain-containing protein</fullName>
    </recommendedName>
</protein>
<feature type="region of interest" description="Disordered" evidence="1">
    <location>
        <begin position="16"/>
        <end position="124"/>
    </location>
</feature>
<dbReference type="Proteomes" id="UP000232323">
    <property type="component" value="Unassembled WGS sequence"/>
</dbReference>
<evidence type="ECO:0000259" key="2">
    <source>
        <dbReference type="SMART" id="SM00717"/>
    </source>
</evidence>
<dbReference type="STRING" id="1157962.A0A250WPM8"/>
<dbReference type="AlphaFoldDB" id="A0A250WPM8"/>
<dbReference type="OrthoDB" id="552163at2759"/>